<name>A0A2S6NKM7_RHOGL</name>
<dbReference type="GO" id="GO:0016740">
    <property type="term" value="F:transferase activity"/>
    <property type="evidence" value="ECO:0007669"/>
    <property type="project" value="UniProtKB-KW"/>
</dbReference>
<organism evidence="1 2">
    <name type="scientific">Rhodopila globiformis</name>
    <name type="common">Rhodopseudomonas globiformis</name>
    <dbReference type="NCBI Taxonomy" id="1071"/>
    <lineage>
        <taxon>Bacteria</taxon>
        <taxon>Pseudomonadati</taxon>
        <taxon>Pseudomonadota</taxon>
        <taxon>Alphaproteobacteria</taxon>
        <taxon>Acetobacterales</taxon>
        <taxon>Acetobacteraceae</taxon>
        <taxon>Rhodopila</taxon>
    </lineage>
</organism>
<dbReference type="RefSeq" id="WP_104518174.1">
    <property type="nucleotide sequence ID" value="NZ_NHRY01000071.1"/>
</dbReference>
<dbReference type="SUPFAM" id="SSF81593">
    <property type="entry name" value="Nucleotidyltransferase substrate binding subunit/domain"/>
    <property type="match status" value="1"/>
</dbReference>
<comment type="caution">
    <text evidence="1">The sequence shown here is derived from an EMBL/GenBank/DDBJ whole genome shotgun (WGS) entry which is preliminary data.</text>
</comment>
<evidence type="ECO:0000313" key="2">
    <source>
        <dbReference type="Proteomes" id="UP000239724"/>
    </source>
</evidence>
<dbReference type="Proteomes" id="UP000239724">
    <property type="component" value="Unassembled WGS sequence"/>
</dbReference>
<gene>
    <name evidence="1" type="ORF">CCS01_07190</name>
</gene>
<reference evidence="1 2" key="1">
    <citation type="journal article" date="2018" name="Arch. Microbiol.">
        <title>New insights into the metabolic potential of the phototrophic purple bacterium Rhodopila globiformis DSM 161(T) from its draft genome sequence and evidence for a vanadium-dependent nitrogenase.</title>
        <authorList>
            <person name="Imhoff J.F."/>
            <person name="Rahn T."/>
            <person name="Kunzel S."/>
            <person name="Neulinger S.C."/>
        </authorList>
    </citation>
    <scope>NUCLEOTIDE SEQUENCE [LARGE SCALE GENOMIC DNA]</scope>
    <source>
        <strain evidence="1 2">DSM 161</strain>
    </source>
</reference>
<keyword evidence="1" id="KW-0808">Transferase</keyword>
<dbReference type="Pfam" id="PF08780">
    <property type="entry name" value="NTase_sub_bind"/>
    <property type="match status" value="1"/>
</dbReference>
<dbReference type="InterPro" id="IPR010235">
    <property type="entry name" value="HepT"/>
</dbReference>
<dbReference type="OrthoDB" id="9810452at2"/>
<dbReference type="EMBL" id="NHRY01000071">
    <property type="protein sequence ID" value="PPQ35551.1"/>
    <property type="molecule type" value="Genomic_DNA"/>
</dbReference>
<proteinExistence type="predicted"/>
<dbReference type="Gene3D" id="1.20.120.330">
    <property type="entry name" value="Nucleotidyltransferases domain 2"/>
    <property type="match status" value="1"/>
</dbReference>
<sequence>MARLDITPLVNAIDRLCEGLARHRGEPADMQLRDGLMQRFEVSYELCHRVLRRFIRECAASPDEVDRMAFQDLIRTANQQGLLLGDWPAWHRYRDFRARTSHTYQAERARQLVEAIPAFLAEAEYLRDELRKRLA</sequence>
<keyword evidence="2" id="KW-1185">Reference proteome</keyword>
<evidence type="ECO:0000313" key="1">
    <source>
        <dbReference type="EMBL" id="PPQ35551.1"/>
    </source>
</evidence>
<dbReference type="NCBIfam" id="TIGR01987">
    <property type="entry name" value="HI0074"/>
    <property type="match status" value="1"/>
</dbReference>
<dbReference type="AlphaFoldDB" id="A0A2S6NKM7"/>
<accession>A0A2S6NKM7</accession>
<protein>
    <submittedName>
        <fullName evidence="1">Nucleotidyltransferase</fullName>
    </submittedName>
</protein>